<dbReference type="EnsemblMetazoa" id="AATE005017-RA">
    <property type="protein sequence ID" value="AATE005017-PA.1"/>
    <property type="gene ID" value="AATE005017"/>
</dbReference>
<reference evidence="1" key="1">
    <citation type="submission" date="2022-08" db="UniProtKB">
        <authorList>
            <consortium name="EnsemblMetazoa"/>
        </authorList>
    </citation>
    <scope>IDENTIFICATION</scope>
    <source>
        <strain evidence="1">EBRO</strain>
    </source>
</reference>
<dbReference type="AlphaFoldDB" id="A0A182IT78"/>
<organism evidence="1">
    <name type="scientific">Anopheles atroparvus</name>
    <name type="common">European mosquito</name>
    <dbReference type="NCBI Taxonomy" id="41427"/>
    <lineage>
        <taxon>Eukaryota</taxon>
        <taxon>Metazoa</taxon>
        <taxon>Ecdysozoa</taxon>
        <taxon>Arthropoda</taxon>
        <taxon>Hexapoda</taxon>
        <taxon>Insecta</taxon>
        <taxon>Pterygota</taxon>
        <taxon>Neoptera</taxon>
        <taxon>Endopterygota</taxon>
        <taxon>Diptera</taxon>
        <taxon>Nematocera</taxon>
        <taxon>Culicoidea</taxon>
        <taxon>Culicidae</taxon>
        <taxon>Anophelinae</taxon>
        <taxon>Anopheles</taxon>
    </lineage>
</organism>
<protein>
    <submittedName>
        <fullName evidence="1">Uncharacterized protein</fullName>
    </submittedName>
</protein>
<name>A0A182IT78_ANOAO</name>
<proteinExistence type="predicted"/>
<sequence>MHPAQSDSLRHIRVTLSLAIAAEVARLYLVYACIEYPVSLPEALVMSILATAMTAAEVVMVVVVQWLCTGVCEGTSSRPVGFFAEAHSDTPLALVVVFVDAAMTRCAWINRVFIALGTVWCMQFAIAGTNTPLRCIGDVATRRVVQLRFFKLEQHVHFMSIGKVVNQNVALEQSP</sequence>
<accession>A0A182IT78</accession>
<dbReference type="VEuPathDB" id="VectorBase:AATE005017"/>
<evidence type="ECO:0000313" key="1">
    <source>
        <dbReference type="EnsemblMetazoa" id="AATE005017-PA.1"/>
    </source>
</evidence>